<sequence length="129" mass="14128">MESVVVVQIGERKGVEISSFSFSSSYSSSFSSCSSSRPSHSAGYEFPIIHEKLKLRYRLRPTSTSMHVCICDPGPWIDCTHVNFKGSGTRASGSQQGRSLLNHRRACEAKRGSRVIAQPGAVTVARQHL</sequence>
<evidence type="ECO:0000313" key="2">
    <source>
        <dbReference type="Proteomes" id="UP001286313"/>
    </source>
</evidence>
<keyword evidence="2" id="KW-1185">Reference proteome</keyword>
<gene>
    <name evidence="1" type="ORF">Pcinc_039218</name>
</gene>
<organism evidence="1 2">
    <name type="scientific">Petrolisthes cinctipes</name>
    <name type="common">Flat porcelain crab</name>
    <dbReference type="NCBI Taxonomy" id="88211"/>
    <lineage>
        <taxon>Eukaryota</taxon>
        <taxon>Metazoa</taxon>
        <taxon>Ecdysozoa</taxon>
        <taxon>Arthropoda</taxon>
        <taxon>Crustacea</taxon>
        <taxon>Multicrustacea</taxon>
        <taxon>Malacostraca</taxon>
        <taxon>Eumalacostraca</taxon>
        <taxon>Eucarida</taxon>
        <taxon>Decapoda</taxon>
        <taxon>Pleocyemata</taxon>
        <taxon>Anomura</taxon>
        <taxon>Galatheoidea</taxon>
        <taxon>Porcellanidae</taxon>
        <taxon>Petrolisthes</taxon>
    </lineage>
</organism>
<dbReference type="AlphaFoldDB" id="A0AAE1BNW0"/>
<dbReference type="Proteomes" id="UP001286313">
    <property type="component" value="Unassembled WGS sequence"/>
</dbReference>
<reference evidence="1" key="1">
    <citation type="submission" date="2023-10" db="EMBL/GenBank/DDBJ databases">
        <title>Genome assemblies of two species of porcelain crab, Petrolisthes cinctipes and Petrolisthes manimaculis (Anomura: Porcellanidae).</title>
        <authorList>
            <person name="Angst P."/>
        </authorList>
    </citation>
    <scope>NUCLEOTIDE SEQUENCE</scope>
    <source>
        <strain evidence="1">PB745_01</strain>
        <tissue evidence="1">Gill</tissue>
    </source>
</reference>
<dbReference type="EMBL" id="JAWQEG010006635">
    <property type="protein sequence ID" value="KAK3854296.1"/>
    <property type="molecule type" value="Genomic_DNA"/>
</dbReference>
<protein>
    <submittedName>
        <fullName evidence="1">Uncharacterized protein</fullName>
    </submittedName>
</protein>
<name>A0AAE1BNW0_PETCI</name>
<comment type="caution">
    <text evidence="1">The sequence shown here is derived from an EMBL/GenBank/DDBJ whole genome shotgun (WGS) entry which is preliminary data.</text>
</comment>
<accession>A0AAE1BNW0</accession>
<evidence type="ECO:0000313" key="1">
    <source>
        <dbReference type="EMBL" id="KAK3854296.1"/>
    </source>
</evidence>
<proteinExistence type="predicted"/>